<dbReference type="Proteomes" id="UP000184073">
    <property type="component" value="Unassembled WGS sequence"/>
</dbReference>
<gene>
    <name evidence="1" type="ORF">ASPVEDRAFT_392309</name>
</gene>
<dbReference type="EMBL" id="KV878139">
    <property type="protein sequence ID" value="OJJ08232.1"/>
    <property type="molecule type" value="Genomic_DNA"/>
</dbReference>
<proteinExistence type="predicted"/>
<accession>A0A1L9Q3E5</accession>
<dbReference type="AlphaFoldDB" id="A0A1L9Q3E5"/>
<evidence type="ECO:0000313" key="2">
    <source>
        <dbReference type="Proteomes" id="UP000184073"/>
    </source>
</evidence>
<sequence length="134" mass="14760">MAFNLNSHPPINCFLSNPANRFPFGHSLCYGAMGGWFYSVIIGWRPRDPDFTGCSDVAACGWGVCHVPCRAARFQDSSKIFASSFSGSSACCETFGGTSAPISPHWLLRNRRVPKFHRSAYRCPVFCPVVPTFS</sequence>
<protein>
    <submittedName>
        <fullName evidence="1">Uncharacterized protein</fullName>
    </submittedName>
</protein>
<name>A0A1L9Q3E5_ASPVE</name>
<dbReference type="VEuPathDB" id="FungiDB:ASPVEDRAFT_392309"/>
<dbReference type="GeneID" id="63727387"/>
<keyword evidence="2" id="KW-1185">Reference proteome</keyword>
<reference evidence="2" key="1">
    <citation type="journal article" date="2017" name="Genome Biol.">
        <title>Comparative genomics reveals high biological diversity and specific adaptations in the industrially and medically important fungal genus Aspergillus.</title>
        <authorList>
            <person name="de Vries R.P."/>
            <person name="Riley R."/>
            <person name="Wiebenga A."/>
            <person name="Aguilar-Osorio G."/>
            <person name="Amillis S."/>
            <person name="Uchima C.A."/>
            <person name="Anderluh G."/>
            <person name="Asadollahi M."/>
            <person name="Askin M."/>
            <person name="Barry K."/>
            <person name="Battaglia E."/>
            <person name="Bayram O."/>
            <person name="Benocci T."/>
            <person name="Braus-Stromeyer S.A."/>
            <person name="Caldana C."/>
            <person name="Canovas D."/>
            <person name="Cerqueira G.C."/>
            <person name="Chen F."/>
            <person name="Chen W."/>
            <person name="Choi C."/>
            <person name="Clum A."/>
            <person name="Dos Santos R.A."/>
            <person name="Damasio A.R."/>
            <person name="Diallinas G."/>
            <person name="Emri T."/>
            <person name="Fekete E."/>
            <person name="Flipphi M."/>
            <person name="Freyberg S."/>
            <person name="Gallo A."/>
            <person name="Gournas C."/>
            <person name="Habgood R."/>
            <person name="Hainaut M."/>
            <person name="Harispe M.L."/>
            <person name="Henrissat B."/>
            <person name="Hilden K.S."/>
            <person name="Hope R."/>
            <person name="Hossain A."/>
            <person name="Karabika E."/>
            <person name="Karaffa L."/>
            <person name="Karanyi Z."/>
            <person name="Krasevec N."/>
            <person name="Kuo A."/>
            <person name="Kusch H."/>
            <person name="LaButti K."/>
            <person name="Lagendijk E.L."/>
            <person name="Lapidus A."/>
            <person name="Levasseur A."/>
            <person name="Lindquist E."/>
            <person name="Lipzen A."/>
            <person name="Logrieco A.F."/>
            <person name="MacCabe A."/>
            <person name="Maekelae M.R."/>
            <person name="Malavazi I."/>
            <person name="Melin P."/>
            <person name="Meyer V."/>
            <person name="Mielnichuk N."/>
            <person name="Miskei M."/>
            <person name="Molnar A.P."/>
            <person name="Mule G."/>
            <person name="Ngan C.Y."/>
            <person name="Orejas M."/>
            <person name="Orosz E."/>
            <person name="Ouedraogo J.P."/>
            <person name="Overkamp K.M."/>
            <person name="Park H.-S."/>
            <person name="Perrone G."/>
            <person name="Piumi F."/>
            <person name="Punt P.J."/>
            <person name="Ram A.F."/>
            <person name="Ramon A."/>
            <person name="Rauscher S."/>
            <person name="Record E."/>
            <person name="Riano-Pachon D.M."/>
            <person name="Robert V."/>
            <person name="Roehrig J."/>
            <person name="Ruller R."/>
            <person name="Salamov A."/>
            <person name="Salih N.S."/>
            <person name="Samson R.A."/>
            <person name="Sandor E."/>
            <person name="Sanguinetti M."/>
            <person name="Schuetze T."/>
            <person name="Sepcic K."/>
            <person name="Shelest E."/>
            <person name="Sherlock G."/>
            <person name="Sophianopoulou V."/>
            <person name="Squina F.M."/>
            <person name="Sun H."/>
            <person name="Susca A."/>
            <person name="Todd R.B."/>
            <person name="Tsang A."/>
            <person name="Unkles S.E."/>
            <person name="van de Wiele N."/>
            <person name="van Rossen-Uffink D."/>
            <person name="Oliveira J.V."/>
            <person name="Vesth T.C."/>
            <person name="Visser J."/>
            <person name="Yu J.-H."/>
            <person name="Zhou M."/>
            <person name="Andersen M.R."/>
            <person name="Archer D.B."/>
            <person name="Baker S.E."/>
            <person name="Benoit I."/>
            <person name="Brakhage A.A."/>
            <person name="Braus G.H."/>
            <person name="Fischer R."/>
            <person name="Frisvad J.C."/>
            <person name="Goldman G.H."/>
            <person name="Houbraken J."/>
            <person name="Oakley B."/>
            <person name="Pocsi I."/>
            <person name="Scazzocchio C."/>
            <person name="Seiboth B."/>
            <person name="vanKuyk P.A."/>
            <person name="Wortman J."/>
            <person name="Dyer P.S."/>
            <person name="Grigoriev I.V."/>
        </authorList>
    </citation>
    <scope>NUCLEOTIDE SEQUENCE [LARGE SCALE GENOMIC DNA]</scope>
    <source>
        <strain evidence="2">CBS 583.65</strain>
    </source>
</reference>
<dbReference type="RefSeq" id="XP_040673994.1">
    <property type="nucleotide sequence ID" value="XM_040811876.1"/>
</dbReference>
<evidence type="ECO:0000313" key="1">
    <source>
        <dbReference type="EMBL" id="OJJ08232.1"/>
    </source>
</evidence>
<organism evidence="1 2">
    <name type="scientific">Aspergillus versicolor CBS 583.65</name>
    <dbReference type="NCBI Taxonomy" id="1036611"/>
    <lineage>
        <taxon>Eukaryota</taxon>
        <taxon>Fungi</taxon>
        <taxon>Dikarya</taxon>
        <taxon>Ascomycota</taxon>
        <taxon>Pezizomycotina</taxon>
        <taxon>Eurotiomycetes</taxon>
        <taxon>Eurotiomycetidae</taxon>
        <taxon>Eurotiales</taxon>
        <taxon>Aspergillaceae</taxon>
        <taxon>Aspergillus</taxon>
        <taxon>Aspergillus subgen. Nidulantes</taxon>
    </lineage>
</organism>